<evidence type="ECO:0000313" key="2">
    <source>
        <dbReference type="Proteomes" id="UP000076962"/>
    </source>
</evidence>
<proteinExistence type="predicted"/>
<feature type="non-terminal residue" evidence="1">
    <location>
        <position position="246"/>
    </location>
</feature>
<dbReference type="AlphaFoldDB" id="A0A176S162"/>
<gene>
    <name evidence="1" type="ORF">THIOM_002416</name>
</gene>
<accession>A0A176S162</accession>
<name>A0A176S162_9GAMM</name>
<sequence>MIDWHHLFGLTLMDYVSDSDYDVELEKSLSLQQQYLDVVIIKKSQGKPLSEVPDGLDNLSQYNLLTYKSLWEPLDSWALNELIGSYVTYRKQVSPSLRKLLPPEYFRLYAVCTRSPQQLSRQVNKHQRNFLASKNLDVATLDALKGYTFKEILPGVYDILWGAEVIRLIVTSEVSKQKQNALWHLYSGVGDNFAYGNSHYHWHHPIGKKLLNQLYELYLKEEVVMSYTWEDFGRDYAKAHVHLLSP</sequence>
<organism evidence="1 2">
    <name type="scientific">Candidatus Thiomargarita nelsonii</name>
    <dbReference type="NCBI Taxonomy" id="1003181"/>
    <lineage>
        <taxon>Bacteria</taxon>
        <taxon>Pseudomonadati</taxon>
        <taxon>Pseudomonadota</taxon>
        <taxon>Gammaproteobacteria</taxon>
        <taxon>Thiotrichales</taxon>
        <taxon>Thiotrichaceae</taxon>
        <taxon>Thiomargarita</taxon>
    </lineage>
</organism>
<protein>
    <submittedName>
        <fullName evidence="1">Uncharacterized protein</fullName>
    </submittedName>
</protein>
<keyword evidence="2" id="KW-1185">Reference proteome</keyword>
<dbReference type="EMBL" id="LUTY01001377">
    <property type="protein sequence ID" value="OAD21811.1"/>
    <property type="molecule type" value="Genomic_DNA"/>
</dbReference>
<dbReference type="Proteomes" id="UP000076962">
    <property type="component" value="Unassembled WGS sequence"/>
</dbReference>
<comment type="caution">
    <text evidence="1">The sequence shown here is derived from an EMBL/GenBank/DDBJ whole genome shotgun (WGS) entry which is preliminary data.</text>
</comment>
<evidence type="ECO:0000313" key="1">
    <source>
        <dbReference type="EMBL" id="OAD21811.1"/>
    </source>
</evidence>
<reference evidence="1 2" key="1">
    <citation type="submission" date="2016-05" db="EMBL/GenBank/DDBJ databases">
        <title>Single-cell genome of chain-forming Candidatus Thiomargarita nelsonii and comparison to other large sulfur-oxidizing bacteria.</title>
        <authorList>
            <person name="Winkel M."/>
            <person name="Salman V."/>
            <person name="Woyke T."/>
            <person name="Schulz-Vogt H."/>
            <person name="Richter M."/>
            <person name="Flood B."/>
            <person name="Bailey J."/>
            <person name="Amann R."/>
            <person name="Mussmann M."/>
        </authorList>
    </citation>
    <scope>NUCLEOTIDE SEQUENCE [LARGE SCALE GENOMIC DNA]</scope>
    <source>
        <strain evidence="1 2">THI036</strain>
    </source>
</reference>